<dbReference type="PANTHER" id="PTHR30313:SF2">
    <property type="entry name" value="DNA PRIMASE"/>
    <property type="match status" value="1"/>
</dbReference>
<dbReference type="SMART" id="SM00400">
    <property type="entry name" value="ZnF_CHCC"/>
    <property type="match status" value="1"/>
</dbReference>
<dbReference type="PANTHER" id="PTHR30313">
    <property type="entry name" value="DNA PRIMASE"/>
    <property type="match status" value="1"/>
</dbReference>
<dbReference type="Gene3D" id="3.90.980.10">
    <property type="entry name" value="DNA primase, catalytic core, N-terminal domain"/>
    <property type="match status" value="1"/>
</dbReference>
<dbReference type="Pfam" id="PF01807">
    <property type="entry name" value="Zn_ribbon_DnaG"/>
    <property type="match status" value="1"/>
</dbReference>
<dbReference type="GO" id="GO:0008270">
    <property type="term" value="F:zinc ion binding"/>
    <property type="evidence" value="ECO:0007669"/>
    <property type="project" value="UniProtKB-KW"/>
</dbReference>
<dbReference type="InterPro" id="IPR002694">
    <property type="entry name" value="Znf_CHC2"/>
</dbReference>
<organism evidence="5 6">
    <name type="scientific">Segatella copri</name>
    <dbReference type="NCBI Taxonomy" id="165179"/>
    <lineage>
        <taxon>Bacteria</taxon>
        <taxon>Pseudomonadati</taxon>
        <taxon>Bacteroidota</taxon>
        <taxon>Bacteroidia</taxon>
        <taxon>Bacteroidales</taxon>
        <taxon>Prevotellaceae</taxon>
        <taxon>Segatella</taxon>
    </lineage>
</organism>
<dbReference type="RefSeq" id="WP_264960322.1">
    <property type="nucleotide sequence ID" value="NZ_JAPDUQ010000005.1"/>
</dbReference>
<evidence type="ECO:0000313" key="6">
    <source>
        <dbReference type="Proteomes" id="UP001209074"/>
    </source>
</evidence>
<dbReference type="SUPFAM" id="SSF57783">
    <property type="entry name" value="Zinc beta-ribbon"/>
    <property type="match status" value="1"/>
</dbReference>
<dbReference type="InterPro" id="IPR037068">
    <property type="entry name" value="DNA_primase_core_N_sf"/>
</dbReference>
<dbReference type="InterPro" id="IPR034154">
    <property type="entry name" value="TOPRIM_DnaG/twinkle"/>
</dbReference>
<dbReference type="Gene3D" id="3.40.1360.10">
    <property type="match status" value="1"/>
</dbReference>
<dbReference type="InterPro" id="IPR036977">
    <property type="entry name" value="DNA_primase_Znf_CHC2"/>
</dbReference>
<dbReference type="AlphaFoldDB" id="A0AAW5U5S4"/>
<evidence type="ECO:0000256" key="1">
    <source>
        <dbReference type="ARBA" id="ARBA00022723"/>
    </source>
</evidence>
<keyword evidence="3" id="KW-0862">Zinc</keyword>
<dbReference type="Gene3D" id="3.90.580.10">
    <property type="entry name" value="Zinc finger, CHC2-type domain"/>
    <property type="match status" value="1"/>
</dbReference>
<dbReference type="GO" id="GO:0003899">
    <property type="term" value="F:DNA-directed RNA polymerase activity"/>
    <property type="evidence" value="ECO:0007669"/>
    <property type="project" value="InterPro"/>
</dbReference>
<dbReference type="EMBL" id="JAPDUS010000050">
    <property type="protein sequence ID" value="MCW4094918.1"/>
    <property type="molecule type" value="Genomic_DNA"/>
</dbReference>
<feature type="domain" description="Zinc finger CHC2-type" evidence="4">
    <location>
        <begin position="31"/>
        <end position="86"/>
    </location>
</feature>
<gene>
    <name evidence="5" type="ORF">ONT05_15475</name>
</gene>
<reference evidence="5" key="1">
    <citation type="submission" date="2022-11" db="EMBL/GenBank/DDBJ databases">
        <title>Genomic repertoires linked with pathogenic potency of arthritogenic Prevotella copri isolated from the gut of rheumatoid arthritis patients.</title>
        <authorList>
            <person name="Nii T."/>
            <person name="Maeda Y."/>
            <person name="Motooka D."/>
            <person name="Naito M."/>
            <person name="Matsumoto Y."/>
            <person name="Ogawa T."/>
            <person name="Oguro-Igashira E."/>
            <person name="Kishikawa T."/>
            <person name="Yamashita M."/>
            <person name="Koizumi S."/>
            <person name="Kurakawa T."/>
            <person name="Okumura R."/>
            <person name="Kayama H."/>
            <person name="Murakami M."/>
            <person name="Sakaguchi T."/>
            <person name="Das B."/>
            <person name="Nakamura S."/>
            <person name="Okada Y."/>
            <person name="Kumanogoh A."/>
            <person name="Takeda K."/>
        </authorList>
    </citation>
    <scope>NUCLEOTIDE SEQUENCE</scope>
    <source>
        <strain evidence="5">N016-13</strain>
    </source>
</reference>
<evidence type="ECO:0000256" key="2">
    <source>
        <dbReference type="ARBA" id="ARBA00022771"/>
    </source>
</evidence>
<dbReference type="Proteomes" id="UP001209074">
    <property type="component" value="Unassembled WGS sequence"/>
</dbReference>
<dbReference type="SUPFAM" id="SSF56731">
    <property type="entry name" value="DNA primase core"/>
    <property type="match status" value="1"/>
</dbReference>
<name>A0AAW5U5S4_9BACT</name>
<evidence type="ECO:0000256" key="3">
    <source>
        <dbReference type="ARBA" id="ARBA00022833"/>
    </source>
</evidence>
<dbReference type="CDD" id="cd01029">
    <property type="entry name" value="TOPRIM_primases"/>
    <property type="match status" value="1"/>
</dbReference>
<comment type="caution">
    <text evidence="5">The sequence shown here is derived from an EMBL/GenBank/DDBJ whole genome shotgun (WGS) entry which is preliminary data.</text>
</comment>
<protein>
    <submittedName>
        <fullName evidence="5">CHC2 zinc finger domain-containing protein</fullName>
    </submittedName>
</protein>
<dbReference type="GO" id="GO:0006269">
    <property type="term" value="P:DNA replication, synthesis of primer"/>
    <property type="evidence" value="ECO:0007669"/>
    <property type="project" value="TreeGrafter"/>
</dbReference>
<keyword evidence="2" id="KW-0863">Zinc-finger</keyword>
<accession>A0AAW5U5S4</accession>
<dbReference type="GO" id="GO:0003677">
    <property type="term" value="F:DNA binding"/>
    <property type="evidence" value="ECO:0007669"/>
    <property type="project" value="InterPro"/>
</dbReference>
<dbReference type="GO" id="GO:0005737">
    <property type="term" value="C:cytoplasm"/>
    <property type="evidence" value="ECO:0007669"/>
    <property type="project" value="TreeGrafter"/>
</dbReference>
<evidence type="ECO:0000259" key="4">
    <source>
        <dbReference type="SMART" id="SM00400"/>
    </source>
</evidence>
<dbReference type="InterPro" id="IPR050219">
    <property type="entry name" value="DnaG_primase"/>
</dbReference>
<sequence>MVYIPKSVVEKLNELSCEEVAEKLGIVVKYHRALCIAHDDHHPSMGFFGENRNRWYCFACHNSGNAIKFVETELNLSFVKACEWLCSQFGIYLENVPRRSKSLVIPKRIIKKPVEKEKIFVTEVAQYILNHCNLTATGKKFLFDERKLNPTVIKSLNIVSLDEPWELLKKLKDSFSQETLIKSGFISQTLYLSIFTPCLIIPYYDVDCNLVGLQTRYLGAADKKVPRFQFISSQKTRLYNLPVLNTLERGDDLYISEGITDCLALLSAGKKALAIPSSTILPKLDLMMLDKFRLHMYPDNDDAGRKAYEQLQRFFINLCVFLRCEKLPLEVSDYSEYYKNNYATGKE</sequence>
<dbReference type="Pfam" id="PF13155">
    <property type="entry name" value="Toprim_2"/>
    <property type="match status" value="1"/>
</dbReference>
<keyword evidence="1" id="KW-0479">Metal-binding</keyword>
<proteinExistence type="predicted"/>
<evidence type="ECO:0000313" key="5">
    <source>
        <dbReference type="EMBL" id="MCW4094918.1"/>
    </source>
</evidence>